<organism evidence="2 3">
    <name type="scientific">Limulus polyphemus</name>
    <name type="common">Atlantic horseshoe crab</name>
    <dbReference type="NCBI Taxonomy" id="6850"/>
    <lineage>
        <taxon>Eukaryota</taxon>
        <taxon>Metazoa</taxon>
        <taxon>Ecdysozoa</taxon>
        <taxon>Arthropoda</taxon>
        <taxon>Chelicerata</taxon>
        <taxon>Merostomata</taxon>
        <taxon>Xiphosura</taxon>
        <taxon>Limulidae</taxon>
        <taxon>Limulus</taxon>
    </lineage>
</organism>
<sequence>MNTLERAKKHSYLATVKFSAIYEKNVKPTFIPSKDQLNCDPTFELEEMIIESKPLHKKKKRLSKRYSRRDPETSSSSDEEPSPFQISLASIQEQYIVYNREKELEKQIFKQRQLEWEAELQRAIS</sequence>
<feature type="region of interest" description="Disordered" evidence="1">
    <location>
        <begin position="55"/>
        <end position="85"/>
    </location>
</feature>
<reference evidence="3" key="1">
    <citation type="submission" date="2025-08" db="UniProtKB">
        <authorList>
            <consortium name="RefSeq"/>
        </authorList>
    </citation>
    <scope>IDENTIFICATION</scope>
    <source>
        <tissue evidence="3">Muscle</tissue>
    </source>
</reference>
<keyword evidence="2" id="KW-1185">Reference proteome</keyword>
<feature type="compositionally biased region" description="Basic residues" evidence="1">
    <location>
        <begin position="55"/>
        <end position="67"/>
    </location>
</feature>
<proteinExistence type="predicted"/>
<dbReference type="GeneID" id="111088212"/>
<accession>A0ABM1TBN5</accession>
<dbReference type="Proteomes" id="UP000694941">
    <property type="component" value="Unplaced"/>
</dbReference>
<evidence type="ECO:0000256" key="1">
    <source>
        <dbReference type="SAM" id="MobiDB-lite"/>
    </source>
</evidence>
<evidence type="ECO:0000313" key="3">
    <source>
        <dbReference type="RefSeq" id="XP_022253291.1"/>
    </source>
</evidence>
<gene>
    <name evidence="3" type="primary">LOC111088212</name>
</gene>
<protein>
    <submittedName>
        <fullName evidence="3">Serine/threonine-protein kinase 32A-like</fullName>
    </submittedName>
</protein>
<dbReference type="RefSeq" id="XP_022253291.1">
    <property type="nucleotide sequence ID" value="XM_022397583.1"/>
</dbReference>
<evidence type="ECO:0000313" key="2">
    <source>
        <dbReference type="Proteomes" id="UP000694941"/>
    </source>
</evidence>
<name>A0ABM1TBN5_LIMPO</name>